<reference evidence="1 2" key="1">
    <citation type="journal article" date="2009" name="PLoS ONE">
        <title>The complete genome of Teredinibacter turnerae T7901: an intracellular endosymbiont of marine wood-boring bivalves (shipworms).</title>
        <authorList>
            <person name="Yang J.C."/>
            <person name="Madupu R."/>
            <person name="Durkin A.S."/>
            <person name="Ekborg N.A."/>
            <person name="Pedamallu C.S."/>
            <person name="Hostetler J.B."/>
            <person name="Radune D."/>
            <person name="Toms B.S."/>
            <person name="Henrissat B."/>
            <person name="Coutinho P.M."/>
            <person name="Schwarz S."/>
            <person name="Field L."/>
            <person name="Trindade-Silva A.E."/>
            <person name="Soares C.A.G."/>
            <person name="Elshahawi S."/>
            <person name="Hanora A."/>
            <person name="Schmidt E.W."/>
            <person name="Haygood M.G."/>
            <person name="Posfai J."/>
            <person name="Benner J."/>
            <person name="Madinger C."/>
            <person name="Nove J."/>
            <person name="Anton B."/>
            <person name="Chaudhary K."/>
            <person name="Foster J."/>
            <person name="Holman A."/>
            <person name="Kumar S."/>
            <person name="Lessard P.A."/>
            <person name="Luyten Y.A."/>
            <person name="Slatko B."/>
            <person name="Wood N."/>
            <person name="Wu B."/>
            <person name="Teplitski M."/>
            <person name="Mougous J.D."/>
            <person name="Ward N."/>
            <person name="Eisen J.A."/>
            <person name="Badger J.H."/>
            <person name="Distel D.L."/>
        </authorList>
    </citation>
    <scope>NUCLEOTIDE SEQUENCE [LARGE SCALE GENOMIC DNA]</scope>
    <source>
        <strain evidence="2">ATCC 39867 / T7901</strain>
    </source>
</reference>
<evidence type="ECO:0000313" key="1">
    <source>
        <dbReference type="EMBL" id="ACR12715.1"/>
    </source>
</evidence>
<sequence length="40" mass="4421">MNYHQQGMHHEAFNKATKNRAFSAGLATSRSPFMAALGQL</sequence>
<dbReference type="HOGENOM" id="CLU_3297785_0_0_6"/>
<accession>C5BN37</accession>
<dbReference type="KEGG" id="ttu:TERTU_0536"/>
<dbReference type="EMBL" id="CP001614">
    <property type="protein sequence ID" value="ACR12715.1"/>
    <property type="molecule type" value="Genomic_DNA"/>
</dbReference>
<name>C5BN37_TERTT</name>
<dbReference type="AlphaFoldDB" id="C5BN37"/>
<proteinExistence type="predicted"/>
<keyword evidence="2" id="KW-1185">Reference proteome</keyword>
<gene>
    <name evidence="1" type="ordered locus">TERTU_0536</name>
</gene>
<evidence type="ECO:0000313" key="2">
    <source>
        <dbReference type="Proteomes" id="UP000009080"/>
    </source>
</evidence>
<dbReference type="Proteomes" id="UP000009080">
    <property type="component" value="Chromosome"/>
</dbReference>
<organism evidence="1 2">
    <name type="scientific">Teredinibacter turnerae (strain ATCC 39867 / T7901)</name>
    <dbReference type="NCBI Taxonomy" id="377629"/>
    <lineage>
        <taxon>Bacteria</taxon>
        <taxon>Pseudomonadati</taxon>
        <taxon>Pseudomonadota</taxon>
        <taxon>Gammaproteobacteria</taxon>
        <taxon>Cellvibrionales</taxon>
        <taxon>Cellvibrionaceae</taxon>
        <taxon>Teredinibacter</taxon>
    </lineage>
</organism>
<protein>
    <submittedName>
        <fullName evidence="1">Uncharacterized protein</fullName>
    </submittedName>
</protein>